<reference evidence="2 3" key="1">
    <citation type="submission" date="2024-05" db="EMBL/GenBank/DDBJ databases">
        <title>De novo assembly of an allotetraploid wild potato.</title>
        <authorList>
            <person name="Hosaka A.J."/>
        </authorList>
    </citation>
    <scope>NUCLEOTIDE SEQUENCE [LARGE SCALE GENOMIC DNA]</scope>
    <source>
        <tissue evidence="2">Young leaves</tissue>
    </source>
</reference>
<dbReference type="SMART" id="SM00256">
    <property type="entry name" value="FBOX"/>
    <property type="match status" value="1"/>
</dbReference>
<dbReference type="SUPFAM" id="SSF52047">
    <property type="entry name" value="RNI-like"/>
    <property type="match status" value="1"/>
</dbReference>
<evidence type="ECO:0000313" key="2">
    <source>
        <dbReference type="EMBL" id="KAL3371471.1"/>
    </source>
</evidence>
<evidence type="ECO:0000259" key="1">
    <source>
        <dbReference type="PROSITE" id="PS50181"/>
    </source>
</evidence>
<feature type="domain" description="F-box" evidence="1">
    <location>
        <begin position="17"/>
        <end position="70"/>
    </location>
</feature>
<dbReference type="Pfam" id="PF23622">
    <property type="entry name" value="LRR_At1g61320_AtMIF1"/>
    <property type="match status" value="1"/>
</dbReference>
<dbReference type="InterPro" id="IPR032675">
    <property type="entry name" value="LRR_dom_sf"/>
</dbReference>
<accession>A0ABD2UVA9</accession>
<dbReference type="AlphaFoldDB" id="A0ABD2UVA9"/>
<dbReference type="InterPro" id="IPR036047">
    <property type="entry name" value="F-box-like_dom_sf"/>
</dbReference>
<comment type="caution">
    <text evidence="2">The sequence shown here is derived from an EMBL/GenBank/DDBJ whole genome shotgun (WGS) entry which is preliminary data.</text>
</comment>
<dbReference type="CDD" id="cd22160">
    <property type="entry name" value="F-box_AtFBL13-like"/>
    <property type="match status" value="1"/>
</dbReference>
<dbReference type="InterPro" id="IPR053781">
    <property type="entry name" value="F-box_AtFBL13-like"/>
</dbReference>
<sequence length="498" mass="57274">MSKKQKNRVPGDGVETLDRISELPDVLLIQILSLLPTEDAVTSCVLSKRWRYLWTSIHTFLFSNRNYNKLENFISFVDNVLTHSTCSKIKKFKLDFHHRDWKFHSEISQWLNFAVENKVEDVALDAGLCFYPSADDLAYELPITMYTCSSLITLYLSHWVFDKGLNIDWNSLKSLTLDSIELEADDIVILLSSCPALETLELSFCKVCRRIEITSSNLKRLTLTYPSEPLNGEYDSLEIFAPHLKHLDISGELGDFKCMLVNISSLVIARLAFSICCITDYWNKEDIKEDSCRGYHQVIRNLILDYLQKLSYATELIIGCWFAEVVFMMKLEGVMLPELRCKCLTLELRVSEYNLYGIASLLQTSPLLESLNINITYEYCDPPCQLEQSYFAEVDNINLPSWIPNTVFPNLKNVKIVGCGTRCLKRWSEEGFCKLFELSYFLLKNAVALQKLVIVAKRRKCSTCSENCVSRHLSQLAKKLLDSPRLSTNFVIMYQELA</sequence>
<organism evidence="2 3">
    <name type="scientific">Solanum stoloniferum</name>
    <dbReference type="NCBI Taxonomy" id="62892"/>
    <lineage>
        <taxon>Eukaryota</taxon>
        <taxon>Viridiplantae</taxon>
        <taxon>Streptophyta</taxon>
        <taxon>Embryophyta</taxon>
        <taxon>Tracheophyta</taxon>
        <taxon>Spermatophyta</taxon>
        <taxon>Magnoliopsida</taxon>
        <taxon>eudicotyledons</taxon>
        <taxon>Gunneridae</taxon>
        <taxon>Pentapetalae</taxon>
        <taxon>asterids</taxon>
        <taxon>lamiids</taxon>
        <taxon>Solanales</taxon>
        <taxon>Solanaceae</taxon>
        <taxon>Solanoideae</taxon>
        <taxon>Solaneae</taxon>
        <taxon>Solanum</taxon>
    </lineage>
</organism>
<keyword evidence="3" id="KW-1185">Reference proteome</keyword>
<dbReference type="PANTHER" id="PTHR31900:SF32">
    <property type="entry name" value="F-BOX_RNI_FBD-LIKE DOMAIN PROTEIN"/>
    <property type="match status" value="1"/>
</dbReference>
<dbReference type="EMBL" id="JBJKTR010000004">
    <property type="protein sequence ID" value="KAL3371471.1"/>
    <property type="molecule type" value="Genomic_DNA"/>
</dbReference>
<dbReference type="Pfam" id="PF00646">
    <property type="entry name" value="F-box"/>
    <property type="match status" value="1"/>
</dbReference>
<dbReference type="InterPro" id="IPR001810">
    <property type="entry name" value="F-box_dom"/>
</dbReference>
<dbReference type="PANTHER" id="PTHR31900">
    <property type="entry name" value="F-BOX/RNI SUPERFAMILY PROTEIN-RELATED"/>
    <property type="match status" value="1"/>
</dbReference>
<evidence type="ECO:0000313" key="3">
    <source>
        <dbReference type="Proteomes" id="UP001627284"/>
    </source>
</evidence>
<gene>
    <name evidence="2" type="ORF">AABB24_008156</name>
</gene>
<dbReference type="InterPro" id="IPR055357">
    <property type="entry name" value="LRR_At1g61320_AtMIF1"/>
</dbReference>
<dbReference type="InterPro" id="IPR050232">
    <property type="entry name" value="FBL13/AtMIF1-like"/>
</dbReference>
<dbReference type="Gene3D" id="3.80.10.10">
    <property type="entry name" value="Ribonuclease Inhibitor"/>
    <property type="match status" value="1"/>
</dbReference>
<dbReference type="Gene3D" id="1.20.1280.50">
    <property type="match status" value="1"/>
</dbReference>
<dbReference type="PROSITE" id="PS50181">
    <property type="entry name" value="FBOX"/>
    <property type="match status" value="1"/>
</dbReference>
<proteinExistence type="predicted"/>
<name>A0ABD2UVA9_9SOLN</name>
<dbReference type="Proteomes" id="UP001627284">
    <property type="component" value="Unassembled WGS sequence"/>
</dbReference>
<dbReference type="SUPFAM" id="SSF81383">
    <property type="entry name" value="F-box domain"/>
    <property type="match status" value="1"/>
</dbReference>
<protein>
    <recommendedName>
        <fullName evidence="1">F-box domain-containing protein</fullName>
    </recommendedName>
</protein>